<evidence type="ECO:0000256" key="1">
    <source>
        <dbReference type="ARBA" id="ARBA00004123"/>
    </source>
</evidence>
<feature type="domain" description="Essential protein Yae1 N-terminal" evidence="9">
    <location>
        <begin position="32"/>
        <end position="71"/>
    </location>
</feature>
<evidence type="ECO:0000259" key="9">
    <source>
        <dbReference type="Pfam" id="PF09811"/>
    </source>
</evidence>
<comment type="similarity">
    <text evidence="3">Belongs to the YAE1 family.</text>
</comment>
<sequence length="197" mass="22250">MYSPWDDDHSGQNTQHQEAEWTKLSNDFTNAGYREGITAGKESALQEGFDTGYADVGAPIGRELGILRGMATVTLNLLDGQSKMLQNVPEDKDKLLAEARDISTQLSRIRFSDIMPPDLEAEAHAREHLQIQGEELDVHHDVQNKKDIETLEDRLENLNREEDSQFQGLRPTAESTKELRERLYTVIKRLGLGATFV</sequence>
<dbReference type="PANTHER" id="PTHR18829">
    <property type="entry name" value="PROTEIN YAE1 HOMOLOG"/>
    <property type="match status" value="1"/>
</dbReference>
<dbReference type="AlphaFoldDB" id="A0A9P6EHT5"/>
<dbReference type="PANTHER" id="PTHR18829:SF0">
    <property type="entry name" value="PROTEIN YAE1 HOMOLOG"/>
    <property type="match status" value="1"/>
</dbReference>
<dbReference type="Pfam" id="PF09811">
    <property type="entry name" value="Yae1_N"/>
    <property type="match status" value="1"/>
</dbReference>
<comment type="caution">
    <text evidence="10">The sequence shown here is derived from an EMBL/GenBank/DDBJ whole genome shotgun (WGS) entry which is preliminary data.</text>
</comment>
<accession>A0A9P6EHT5</accession>
<organism evidence="10 11">
    <name type="scientific">Crepidotus variabilis</name>
    <dbReference type="NCBI Taxonomy" id="179855"/>
    <lineage>
        <taxon>Eukaryota</taxon>
        <taxon>Fungi</taxon>
        <taxon>Dikarya</taxon>
        <taxon>Basidiomycota</taxon>
        <taxon>Agaricomycotina</taxon>
        <taxon>Agaricomycetes</taxon>
        <taxon>Agaricomycetidae</taxon>
        <taxon>Agaricales</taxon>
        <taxon>Agaricineae</taxon>
        <taxon>Crepidotaceae</taxon>
        <taxon>Crepidotus</taxon>
    </lineage>
</organism>
<feature type="coiled-coil region" evidence="8">
    <location>
        <begin position="141"/>
        <end position="168"/>
    </location>
</feature>
<dbReference type="GO" id="GO:0005634">
    <property type="term" value="C:nucleus"/>
    <property type="evidence" value="ECO:0007669"/>
    <property type="project" value="UniProtKB-SubCell"/>
</dbReference>
<dbReference type="EMBL" id="MU157848">
    <property type="protein sequence ID" value="KAF9529107.1"/>
    <property type="molecule type" value="Genomic_DNA"/>
</dbReference>
<dbReference type="InterPro" id="IPR019191">
    <property type="entry name" value="Essential_protein_Yae1_N"/>
</dbReference>
<evidence type="ECO:0000256" key="5">
    <source>
        <dbReference type="ARBA" id="ARBA00018400"/>
    </source>
</evidence>
<keyword evidence="11" id="KW-1185">Reference proteome</keyword>
<dbReference type="InterPro" id="IPR038881">
    <property type="entry name" value="Yae1-like"/>
</dbReference>
<dbReference type="Proteomes" id="UP000807306">
    <property type="component" value="Unassembled WGS sequence"/>
</dbReference>
<name>A0A9P6EHT5_9AGAR</name>
<protein>
    <recommendedName>
        <fullName evidence="5">Protein YAE1</fullName>
    </recommendedName>
    <alternativeName>
        <fullName evidence="4">Protein yae1</fullName>
    </alternativeName>
</protein>
<evidence type="ECO:0000256" key="3">
    <source>
        <dbReference type="ARBA" id="ARBA00007096"/>
    </source>
</evidence>
<evidence type="ECO:0000256" key="8">
    <source>
        <dbReference type="SAM" id="Coils"/>
    </source>
</evidence>
<evidence type="ECO:0000313" key="10">
    <source>
        <dbReference type="EMBL" id="KAF9529107.1"/>
    </source>
</evidence>
<comment type="subcellular location">
    <subcellularLocation>
        <location evidence="2">Cytoplasm</location>
    </subcellularLocation>
    <subcellularLocation>
        <location evidence="1">Nucleus</location>
    </subcellularLocation>
</comment>
<evidence type="ECO:0000313" key="11">
    <source>
        <dbReference type="Proteomes" id="UP000807306"/>
    </source>
</evidence>
<reference evidence="10" key="1">
    <citation type="submission" date="2020-11" db="EMBL/GenBank/DDBJ databases">
        <authorList>
            <consortium name="DOE Joint Genome Institute"/>
            <person name="Ahrendt S."/>
            <person name="Riley R."/>
            <person name="Andreopoulos W."/>
            <person name="Labutti K."/>
            <person name="Pangilinan J."/>
            <person name="Ruiz-Duenas F.J."/>
            <person name="Barrasa J.M."/>
            <person name="Sanchez-Garcia M."/>
            <person name="Camarero S."/>
            <person name="Miyauchi S."/>
            <person name="Serrano A."/>
            <person name="Linde D."/>
            <person name="Babiker R."/>
            <person name="Drula E."/>
            <person name="Ayuso-Fernandez I."/>
            <person name="Pacheco R."/>
            <person name="Padilla G."/>
            <person name="Ferreira P."/>
            <person name="Barriuso J."/>
            <person name="Kellner H."/>
            <person name="Castanera R."/>
            <person name="Alfaro M."/>
            <person name="Ramirez L."/>
            <person name="Pisabarro A.G."/>
            <person name="Kuo A."/>
            <person name="Tritt A."/>
            <person name="Lipzen A."/>
            <person name="He G."/>
            <person name="Yan M."/>
            <person name="Ng V."/>
            <person name="Cullen D."/>
            <person name="Martin F."/>
            <person name="Rosso M.-N."/>
            <person name="Henrissat B."/>
            <person name="Hibbett D."/>
            <person name="Martinez A.T."/>
            <person name="Grigoriev I.V."/>
        </authorList>
    </citation>
    <scope>NUCLEOTIDE SEQUENCE</scope>
    <source>
        <strain evidence="10">CBS 506.95</strain>
    </source>
</reference>
<dbReference type="OrthoDB" id="20086at2759"/>
<evidence type="ECO:0000256" key="7">
    <source>
        <dbReference type="ARBA" id="ARBA00023242"/>
    </source>
</evidence>
<keyword evidence="6" id="KW-0963">Cytoplasm</keyword>
<gene>
    <name evidence="10" type="ORF">CPB83DRAFT_928077</name>
</gene>
<evidence type="ECO:0000256" key="2">
    <source>
        <dbReference type="ARBA" id="ARBA00004496"/>
    </source>
</evidence>
<proteinExistence type="inferred from homology"/>
<keyword evidence="8" id="KW-0175">Coiled coil</keyword>
<evidence type="ECO:0000256" key="4">
    <source>
        <dbReference type="ARBA" id="ARBA00017286"/>
    </source>
</evidence>
<keyword evidence="7" id="KW-0539">Nucleus</keyword>
<evidence type="ECO:0000256" key="6">
    <source>
        <dbReference type="ARBA" id="ARBA00022490"/>
    </source>
</evidence>
<dbReference type="GO" id="GO:0005737">
    <property type="term" value="C:cytoplasm"/>
    <property type="evidence" value="ECO:0007669"/>
    <property type="project" value="UniProtKB-SubCell"/>
</dbReference>